<reference evidence="1" key="1">
    <citation type="submission" date="2016-03" db="EMBL/GenBank/DDBJ databases">
        <title>Gut transcriptome analysis on engorged females of Ornithodoros mimon (Acari: Argasidae) and phylogenetic inferences of soft ticks.</title>
        <authorList>
            <person name="Landulfo G.A."/>
            <person name="Giovanni D."/>
            <person name="Carvalho E."/>
            <person name="Junqueira-de-Azevedo I."/>
            <person name="Patane J."/>
            <person name="Mendoca R."/>
            <person name="Barros-Battesti D."/>
        </authorList>
    </citation>
    <scope>NUCLEOTIDE SEQUENCE</scope>
    <source>
        <strain evidence="1">Females</strain>
        <tissue evidence="1">Gut</tissue>
    </source>
</reference>
<accession>A0A147B6J4</accession>
<name>A0A147B6J4_9ACAR</name>
<protein>
    <submittedName>
        <fullName evidence="1">Uncharacterized protein</fullName>
    </submittedName>
</protein>
<evidence type="ECO:0000313" key="1">
    <source>
        <dbReference type="EMBL" id="JAR86400.1"/>
    </source>
</evidence>
<sequence>SITATDVCRMELRALAPQIKIECTVHEKKISKMIESDILYMLQCNTETWLTKKICRFDSCSSHHTIHGCS</sequence>
<feature type="non-terminal residue" evidence="1">
    <location>
        <position position="1"/>
    </location>
</feature>
<organism evidence="1">
    <name type="scientific">Alectorobius mimon</name>
    <dbReference type="NCBI Taxonomy" id="360319"/>
    <lineage>
        <taxon>Eukaryota</taxon>
        <taxon>Metazoa</taxon>
        <taxon>Ecdysozoa</taxon>
        <taxon>Arthropoda</taxon>
        <taxon>Chelicerata</taxon>
        <taxon>Arachnida</taxon>
        <taxon>Acari</taxon>
        <taxon>Parasitiformes</taxon>
        <taxon>Ixodida</taxon>
        <taxon>Ixodoidea</taxon>
        <taxon>Argasidae</taxon>
        <taxon>Ornithodorinae</taxon>
        <taxon>Alectorobius</taxon>
    </lineage>
</organism>
<dbReference type="EMBL" id="GEIB01002079">
    <property type="protein sequence ID" value="JAR86400.1"/>
    <property type="molecule type" value="Transcribed_RNA"/>
</dbReference>
<dbReference type="AlphaFoldDB" id="A0A147B6J4"/>
<proteinExistence type="predicted"/>